<dbReference type="GO" id="GO:0016787">
    <property type="term" value="F:hydrolase activity"/>
    <property type="evidence" value="ECO:0007669"/>
    <property type="project" value="UniProtKB-KW"/>
</dbReference>
<dbReference type="RefSeq" id="WP_114915213.1">
    <property type="nucleotide sequence ID" value="NZ_CP024848.1"/>
</dbReference>
<dbReference type="PANTHER" id="PTHR42951:SF22">
    <property type="entry name" value="METALLO BETA-LACTAMASE SUPERFAMILY LIPOPROTEIN"/>
    <property type="match status" value="1"/>
</dbReference>
<accession>A0A345PD39</accession>
<protein>
    <submittedName>
        <fullName evidence="2">MBL fold metallo-hydrolase</fullName>
    </submittedName>
</protein>
<dbReference type="SUPFAM" id="SSF56281">
    <property type="entry name" value="Metallo-hydrolase/oxidoreductase"/>
    <property type="match status" value="1"/>
</dbReference>
<reference evidence="3" key="1">
    <citation type="submission" date="2017-11" db="EMBL/GenBank/DDBJ databases">
        <authorList>
            <person name="Zhu W."/>
        </authorList>
    </citation>
    <scope>NUCLEOTIDE SEQUENCE [LARGE SCALE GENOMIC DNA]</scope>
    <source>
        <strain evidence="3">160</strain>
    </source>
</reference>
<sequence>MGEYEQIQIDSRISLIDGHDLGVAGRTGTYVIQEEALTLIETGPSPSIKHVKNGLAALGLSLEDVRYIIVTHIHLDHAGGAGLLLQECPNAKVVVHPRGERHLIDPRKLAAGARAVYGDSFAELFDPIIPVPEEKIITKTEGDSLNIGPSCTLKFYDTPGHAKHHFSIFDPISNGMFTGDTVGVRYAQLNRNGIDFFLPSTSPNHFDPNAMEKSIKRVRELNLDRIYFGHFGMTENVEEALQQVSKWLPIFVEEGEQVIAEGKGYDELAVRLMGRIRETLREQGIDDDHEVYILINLDMQVSSLGIIDYFQKLKH</sequence>
<dbReference type="InterPro" id="IPR037482">
    <property type="entry name" value="ST1585_MBL-fold"/>
</dbReference>
<dbReference type="Pfam" id="PF00753">
    <property type="entry name" value="Lactamase_B"/>
    <property type="match status" value="1"/>
</dbReference>
<dbReference type="KEGG" id="ocn:CUC15_02515"/>
<dbReference type="PANTHER" id="PTHR42951">
    <property type="entry name" value="METALLO-BETA-LACTAMASE DOMAIN-CONTAINING"/>
    <property type="match status" value="1"/>
</dbReference>
<name>A0A345PD39_9BACI</name>
<proteinExistence type="predicted"/>
<dbReference type="Proteomes" id="UP000253908">
    <property type="component" value="Chromosome"/>
</dbReference>
<organism evidence="2 3">
    <name type="scientific">Oceanobacillus zhaokaii</name>
    <dbReference type="NCBI Taxonomy" id="2052660"/>
    <lineage>
        <taxon>Bacteria</taxon>
        <taxon>Bacillati</taxon>
        <taxon>Bacillota</taxon>
        <taxon>Bacilli</taxon>
        <taxon>Bacillales</taxon>
        <taxon>Bacillaceae</taxon>
        <taxon>Oceanobacillus</taxon>
    </lineage>
</organism>
<keyword evidence="3" id="KW-1185">Reference proteome</keyword>
<evidence type="ECO:0000313" key="3">
    <source>
        <dbReference type="Proteomes" id="UP000253908"/>
    </source>
</evidence>
<dbReference type="Gene3D" id="3.60.15.10">
    <property type="entry name" value="Ribonuclease Z/Hydroxyacylglutathione hydrolase-like"/>
    <property type="match status" value="1"/>
</dbReference>
<dbReference type="AlphaFoldDB" id="A0A345PD39"/>
<gene>
    <name evidence="2" type="ORF">CUC15_02515</name>
</gene>
<dbReference type="OrthoDB" id="9761531at2"/>
<dbReference type="InterPro" id="IPR036866">
    <property type="entry name" value="RibonucZ/Hydroxyglut_hydro"/>
</dbReference>
<keyword evidence="2" id="KW-0378">Hydrolase</keyword>
<dbReference type="SMART" id="SM00849">
    <property type="entry name" value="Lactamase_B"/>
    <property type="match status" value="1"/>
</dbReference>
<dbReference type="EMBL" id="CP024848">
    <property type="protein sequence ID" value="AXI07919.1"/>
    <property type="molecule type" value="Genomic_DNA"/>
</dbReference>
<feature type="domain" description="Metallo-beta-lactamase" evidence="1">
    <location>
        <begin position="25"/>
        <end position="230"/>
    </location>
</feature>
<dbReference type="InterPro" id="IPR050855">
    <property type="entry name" value="NDM-1-like"/>
</dbReference>
<evidence type="ECO:0000259" key="1">
    <source>
        <dbReference type="SMART" id="SM00849"/>
    </source>
</evidence>
<dbReference type="CDD" id="cd07726">
    <property type="entry name" value="ST1585-like_MBL-fold"/>
    <property type="match status" value="1"/>
</dbReference>
<dbReference type="InterPro" id="IPR001279">
    <property type="entry name" value="Metallo-B-lactamas"/>
</dbReference>
<evidence type="ECO:0000313" key="2">
    <source>
        <dbReference type="EMBL" id="AXI07919.1"/>
    </source>
</evidence>